<dbReference type="Gene3D" id="2.60.40.10">
    <property type="entry name" value="Immunoglobulins"/>
    <property type="match status" value="2"/>
</dbReference>
<dbReference type="PANTHER" id="PTHR23053:SF0">
    <property type="entry name" value="HYDROCEPHALUS-INDUCING PROTEIN HOMOLOG"/>
    <property type="match status" value="1"/>
</dbReference>
<gene>
    <name evidence="1" type="ORF">PARMNEM_LOCUS21382</name>
</gene>
<dbReference type="EMBL" id="CAVLGL010000148">
    <property type="protein sequence ID" value="CAK1602958.1"/>
    <property type="molecule type" value="Genomic_DNA"/>
</dbReference>
<accession>A0AAV1M7A8</accession>
<comment type="caution">
    <text evidence="1">The sequence shown here is derived from an EMBL/GenBank/DDBJ whole genome shotgun (WGS) entry which is preliminary data.</text>
</comment>
<evidence type="ECO:0000313" key="1">
    <source>
        <dbReference type="EMBL" id="CAK1602958.1"/>
    </source>
</evidence>
<dbReference type="GO" id="GO:0005930">
    <property type="term" value="C:axoneme"/>
    <property type="evidence" value="ECO:0007669"/>
    <property type="project" value="TreeGrafter"/>
</dbReference>
<organism evidence="1 2">
    <name type="scientific">Parnassius mnemosyne</name>
    <name type="common">clouded apollo</name>
    <dbReference type="NCBI Taxonomy" id="213953"/>
    <lineage>
        <taxon>Eukaryota</taxon>
        <taxon>Metazoa</taxon>
        <taxon>Ecdysozoa</taxon>
        <taxon>Arthropoda</taxon>
        <taxon>Hexapoda</taxon>
        <taxon>Insecta</taxon>
        <taxon>Pterygota</taxon>
        <taxon>Neoptera</taxon>
        <taxon>Endopterygota</taxon>
        <taxon>Lepidoptera</taxon>
        <taxon>Glossata</taxon>
        <taxon>Ditrysia</taxon>
        <taxon>Papilionoidea</taxon>
        <taxon>Papilionidae</taxon>
        <taxon>Parnassiinae</taxon>
        <taxon>Parnassini</taxon>
        <taxon>Parnassius</taxon>
        <taxon>Driopa</taxon>
    </lineage>
</organism>
<dbReference type="PANTHER" id="PTHR23053">
    <property type="entry name" value="DLEC1 DELETED IN LUNG AND ESOPHAGEAL CANCER 1"/>
    <property type="match status" value="1"/>
</dbReference>
<dbReference type="AlphaFoldDB" id="A0AAV1M7A8"/>
<sequence length="665" mass="75020">MYEFKLQFWVNSLCEETVIIKGEGIPLLFDLYDGCQKSFDLGPVKVGDKIVRQIEVMNHSKALIDASFVFRDTYSAVDDTNGSEATSICLSPGVTTKESDPGQARGKMLQNYKDNKIQEQIALDVQNALSSLKVIPNKCTIQPYRKVPLKIQFKPVGLISTLNVQLNMKVFQFERPLVQLSGSATGMSLCLSQNSLQFGRVRKRGCKILKVMLQNKGDFSARFWWQPLKTDEFTISPMQGNVAARTSVTFTVTFRPININPFIKVWASCNIENYMPLELALYATCVDTGNFQNRTLYMECPVRETQTDHIVVTNPTDEMWLVLSEVSGESFVTLKEFNVEANTTFEIPIHFKPKSFGKHEGQVLFSPLGESALFFNIIGIATHPNPNGDITLNIKAKDPYTQELLVYNITEFPESYVVSSEILKVVPDKFDGYYEIKHPETVKVWGEASATCRWTFVCYEECEMNVKVTFINEKTREYQFYNIAIMVTPSGIMGTLTFESRARESIQKELSIFNPLAEDAEFDIHCEHLESPDKLMISRNSKATLSLTYSPLVVGVTEECLEVSNPLVGTYLYKVILKCLPAKEKTLEFTTTLGTSIPLRLRAHNKTDARAEFVATVSHPSIIVEKEYALGPFEKGKFQAWFEPTEIGCQDCRVSLKSAIAGEFV</sequence>
<evidence type="ECO:0000313" key="2">
    <source>
        <dbReference type="Proteomes" id="UP001314205"/>
    </source>
</evidence>
<protein>
    <submittedName>
        <fullName evidence="1">Uncharacterized protein</fullName>
    </submittedName>
</protein>
<keyword evidence="2" id="KW-1185">Reference proteome</keyword>
<dbReference type="Proteomes" id="UP001314205">
    <property type="component" value="Unassembled WGS sequence"/>
</dbReference>
<proteinExistence type="predicted"/>
<dbReference type="InterPro" id="IPR033305">
    <property type="entry name" value="Hydin-like"/>
</dbReference>
<name>A0AAV1M7A8_9NEOP</name>
<dbReference type="InterPro" id="IPR013783">
    <property type="entry name" value="Ig-like_fold"/>
</dbReference>
<dbReference type="GO" id="GO:1904158">
    <property type="term" value="P:axonemal central apparatus assembly"/>
    <property type="evidence" value="ECO:0007669"/>
    <property type="project" value="TreeGrafter"/>
</dbReference>
<dbReference type="GO" id="GO:0003341">
    <property type="term" value="P:cilium movement"/>
    <property type="evidence" value="ECO:0007669"/>
    <property type="project" value="TreeGrafter"/>
</dbReference>
<reference evidence="1 2" key="1">
    <citation type="submission" date="2023-11" db="EMBL/GenBank/DDBJ databases">
        <authorList>
            <person name="Hedman E."/>
            <person name="Englund M."/>
            <person name="Stromberg M."/>
            <person name="Nyberg Akerstrom W."/>
            <person name="Nylinder S."/>
            <person name="Jareborg N."/>
            <person name="Kallberg Y."/>
            <person name="Kronander E."/>
        </authorList>
    </citation>
    <scope>NUCLEOTIDE SEQUENCE [LARGE SCALE GENOMIC DNA]</scope>
</reference>